<keyword evidence="3" id="KW-0804">Transcription</keyword>
<dbReference type="InterPro" id="IPR009057">
    <property type="entry name" value="Homeodomain-like_sf"/>
</dbReference>
<protein>
    <submittedName>
        <fullName evidence="5">AraC-type DNA-binding protein</fullName>
    </submittedName>
</protein>
<name>A0A1I0S877_9BACT</name>
<dbReference type="SMART" id="SM00342">
    <property type="entry name" value="HTH_ARAC"/>
    <property type="match status" value="1"/>
</dbReference>
<dbReference type="GO" id="GO:0003700">
    <property type="term" value="F:DNA-binding transcription factor activity"/>
    <property type="evidence" value="ECO:0007669"/>
    <property type="project" value="InterPro"/>
</dbReference>
<dbReference type="SUPFAM" id="SSF51215">
    <property type="entry name" value="Regulatory protein AraC"/>
    <property type="match status" value="1"/>
</dbReference>
<dbReference type="GO" id="GO:0043565">
    <property type="term" value="F:sequence-specific DNA binding"/>
    <property type="evidence" value="ECO:0007669"/>
    <property type="project" value="InterPro"/>
</dbReference>
<dbReference type="PANTHER" id="PTHR43280">
    <property type="entry name" value="ARAC-FAMILY TRANSCRIPTIONAL REGULATOR"/>
    <property type="match status" value="1"/>
</dbReference>
<dbReference type="InterPro" id="IPR018060">
    <property type="entry name" value="HTH_AraC"/>
</dbReference>
<dbReference type="PRINTS" id="PR00032">
    <property type="entry name" value="HTHARAC"/>
</dbReference>
<dbReference type="Proteomes" id="UP000199310">
    <property type="component" value="Unassembled WGS sequence"/>
</dbReference>
<dbReference type="InterPro" id="IPR037923">
    <property type="entry name" value="HTH-like"/>
</dbReference>
<dbReference type="InterPro" id="IPR020449">
    <property type="entry name" value="Tscrpt_reg_AraC-type_HTH"/>
</dbReference>
<keyword evidence="6" id="KW-1185">Reference proteome</keyword>
<evidence type="ECO:0000256" key="2">
    <source>
        <dbReference type="ARBA" id="ARBA00023125"/>
    </source>
</evidence>
<organism evidence="5 6">
    <name type="scientific">Chitinophaga arvensicola</name>
    <dbReference type="NCBI Taxonomy" id="29529"/>
    <lineage>
        <taxon>Bacteria</taxon>
        <taxon>Pseudomonadati</taxon>
        <taxon>Bacteroidota</taxon>
        <taxon>Chitinophagia</taxon>
        <taxon>Chitinophagales</taxon>
        <taxon>Chitinophagaceae</taxon>
        <taxon>Chitinophaga</taxon>
    </lineage>
</organism>
<accession>A0A1I0S877</accession>
<sequence>MEKIPVRYMEAERPDQAAAFSIRDLRGLLAGKDMVQPLHRHEFFYLLILKQGSGHHEIDFISYPVEAHSVYLMRPGQVHQLTLKAGAAGYLIAFHPHFYYQHDQLLRKVSSNNYYQLAEDSCKKIWTLLTYISDEYIAKADRYQEAIRAQLTVFFIELARQHSRQLPDHVNAYAQERLEELYDLFKTHIATHKQVSQYAALLHLSSYQLNAVTKATVGKPCSALINEYIILEAKRHLLATANQVAAIADQLGYEDVSYFIRFFKKHTGHSPEVFRTRFK</sequence>
<dbReference type="Gene3D" id="1.10.10.60">
    <property type="entry name" value="Homeodomain-like"/>
    <property type="match status" value="1"/>
</dbReference>
<proteinExistence type="predicted"/>
<dbReference type="AlphaFoldDB" id="A0A1I0S877"/>
<evidence type="ECO:0000259" key="4">
    <source>
        <dbReference type="PROSITE" id="PS01124"/>
    </source>
</evidence>
<dbReference type="EMBL" id="FOJG01000002">
    <property type="protein sequence ID" value="SEW52209.1"/>
    <property type="molecule type" value="Genomic_DNA"/>
</dbReference>
<dbReference type="PANTHER" id="PTHR43280:SF32">
    <property type="entry name" value="TRANSCRIPTIONAL REGULATORY PROTEIN"/>
    <property type="match status" value="1"/>
</dbReference>
<dbReference type="InterPro" id="IPR003313">
    <property type="entry name" value="AraC-bd"/>
</dbReference>
<reference evidence="6" key="1">
    <citation type="submission" date="2016-10" db="EMBL/GenBank/DDBJ databases">
        <authorList>
            <person name="Varghese N."/>
            <person name="Submissions S."/>
        </authorList>
    </citation>
    <scope>NUCLEOTIDE SEQUENCE [LARGE SCALE GENOMIC DNA]</scope>
    <source>
        <strain evidence="6">DSM 3695</strain>
    </source>
</reference>
<keyword evidence="2 5" id="KW-0238">DNA-binding</keyword>
<evidence type="ECO:0000256" key="1">
    <source>
        <dbReference type="ARBA" id="ARBA00023015"/>
    </source>
</evidence>
<dbReference type="RefSeq" id="WP_089898619.1">
    <property type="nucleotide sequence ID" value="NZ_FOJG01000002.1"/>
</dbReference>
<dbReference type="PROSITE" id="PS01124">
    <property type="entry name" value="HTH_ARAC_FAMILY_2"/>
    <property type="match status" value="1"/>
</dbReference>
<dbReference type="Pfam" id="PF02311">
    <property type="entry name" value="AraC_binding"/>
    <property type="match status" value="1"/>
</dbReference>
<keyword evidence="1" id="KW-0805">Transcription regulation</keyword>
<dbReference type="STRING" id="29529.SAMN04488122_4723"/>
<gene>
    <name evidence="5" type="ORF">SAMN04488122_4723</name>
</gene>
<feature type="domain" description="HTH araC/xylS-type" evidence="4">
    <location>
        <begin position="179"/>
        <end position="277"/>
    </location>
</feature>
<dbReference type="SUPFAM" id="SSF46689">
    <property type="entry name" value="Homeodomain-like"/>
    <property type="match status" value="1"/>
</dbReference>
<evidence type="ECO:0000256" key="3">
    <source>
        <dbReference type="ARBA" id="ARBA00023163"/>
    </source>
</evidence>
<dbReference type="OrthoDB" id="1096411at2"/>
<dbReference type="Pfam" id="PF12833">
    <property type="entry name" value="HTH_18"/>
    <property type="match status" value="1"/>
</dbReference>
<evidence type="ECO:0000313" key="5">
    <source>
        <dbReference type="EMBL" id="SEW52209.1"/>
    </source>
</evidence>
<evidence type="ECO:0000313" key="6">
    <source>
        <dbReference type="Proteomes" id="UP000199310"/>
    </source>
</evidence>